<reference evidence="1 2" key="1">
    <citation type="submission" date="2018-07" db="EMBL/GenBank/DDBJ databases">
        <title>Genome sequencing of Runella.</title>
        <authorList>
            <person name="Baek M.-G."/>
            <person name="Yi H."/>
        </authorList>
    </citation>
    <scope>NUCLEOTIDE SEQUENCE [LARGE SCALE GENOMIC DNA]</scope>
    <source>
        <strain evidence="1 2">HYN0085</strain>
    </source>
</reference>
<dbReference type="Proteomes" id="UP000251993">
    <property type="component" value="Chromosome"/>
</dbReference>
<sequence length="166" mass="18960">MYIPFDQIDFEARVWIYQANRPLTNDEVGTLTETLKAALDEWEAHGMKLTASGKIFHNRFVVIAVDESKELPSGCSIDKSVHWLQEIGPRLGVDFFDRSLMYIDDRGELQSIPVSGIKSAVNAEELAPDTTVFDNTVTTKSQWMKRWKVRADATWLKRYFTAQQAS</sequence>
<evidence type="ECO:0000313" key="1">
    <source>
        <dbReference type="EMBL" id="AXE20816.1"/>
    </source>
</evidence>
<protein>
    <recommendedName>
        <fullName evidence="3">ABC transporter ATPase</fullName>
    </recommendedName>
</protein>
<evidence type="ECO:0008006" key="3">
    <source>
        <dbReference type="Google" id="ProtNLM"/>
    </source>
</evidence>
<keyword evidence="2" id="KW-1185">Reference proteome</keyword>
<dbReference type="OrthoDB" id="978691at2"/>
<accession>A0A344TQ95</accession>
<dbReference type="AlphaFoldDB" id="A0A344TQ95"/>
<organism evidence="1 2">
    <name type="scientific">Runella rosea</name>
    <dbReference type="NCBI Taxonomy" id="2259595"/>
    <lineage>
        <taxon>Bacteria</taxon>
        <taxon>Pseudomonadati</taxon>
        <taxon>Bacteroidota</taxon>
        <taxon>Cytophagia</taxon>
        <taxon>Cytophagales</taxon>
        <taxon>Spirosomataceae</taxon>
        <taxon>Runella</taxon>
    </lineage>
</organism>
<dbReference type="KEGG" id="run:DR864_25320"/>
<evidence type="ECO:0000313" key="2">
    <source>
        <dbReference type="Proteomes" id="UP000251993"/>
    </source>
</evidence>
<proteinExistence type="predicted"/>
<dbReference type="EMBL" id="CP030850">
    <property type="protein sequence ID" value="AXE20816.1"/>
    <property type="molecule type" value="Genomic_DNA"/>
</dbReference>
<dbReference type="RefSeq" id="WP_114069577.1">
    <property type="nucleotide sequence ID" value="NZ_CP030850.1"/>
</dbReference>
<name>A0A344TQ95_9BACT</name>
<gene>
    <name evidence="1" type="ORF">DR864_25320</name>
</gene>